<dbReference type="GO" id="GO:0003700">
    <property type="term" value="F:DNA-binding transcription factor activity"/>
    <property type="evidence" value="ECO:0007669"/>
    <property type="project" value="InterPro"/>
</dbReference>
<evidence type="ECO:0000313" key="6">
    <source>
        <dbReference type="Proteomes" id="UP000277007"/>
    </source>
</evidence>
<evidence type="ECO:0000256" key="1">
    <source>
        <dbReference type="ARBA" id="ARBA00023015"/>
    </source>
</evidence>
<dbReference type="AlphaFoldDB" id="A0A431VA22"/>
<dbReference type="SMART" id="SM00345">
    <property type="entry name" value="HTH_GNTR"/>
    <property type="match status" value="1"/>
</dbReference>
<dbReference type="InterPro" id="IPR036390">
    <property type="entry name" value="WH_DNA-bd_sf"/>
</dbReference>
<dbReference type="CDD" id="cd07377">
    <property type="entry name" value="WHTH_GntR"/>
    <property type="match status" value="1"/>
</dbReference>
<dbReference type="Pfam" id="PF07729">
    <property type="entry name" value="FCD"/>
    <property type="match status" value="1"/>
</dbReference>
<gene>
    <name evidence="5" type="ORF">EJ903_25055</name>
</gene>
<dbReference type="InterPro" id="IPR011711">
    <property type="entry name" value="GntR_C"/>
</dbReference>
<evidence type="ECO:0000256" key="2">
    <source>
        <dbReference type="ARBA" id="ARBA00023125"/>
    </source>
</evidence>
<protein>
    <submittedName>
        <fullName evidence="5">FadR family transcriptional regulator</fullName>
    </submittedName>
</protein>
<dbReference type="InterPro" id="IPR036388">
    <property type="entry name" value="WH-like_DNA-bd_sf"/>
</dbReference>
<keyword evidence="1" id="KW-0805">Transcription regulation</keyword>
<accession>A0A431VA22</accession>
<dbReference type="Proteomes" id="UP000277007">
    <property type="component" value="Unassembled WGS sequence"/>
</dbReference>
<evidence type="ECO:0000256" key="3">
    <source>
        <dbReference type="ARBA" id="ARBA00023163"/>
    </source>
</evidence>
<keyword evidence="6" id="KW-1185">Reference proteome</keyword>
<dbReference type="RefSeq" id="WP_126620610.1">
    <property type="nucleotide sequence ID" value="NZ_JBHUCY010000020.1"/>
</dbReference>
<sequence>MDTLPPPQDTDGRDEIEPINATPAYKLVAAALERLIVSGKVKPGEAIGTEAELVKKFGVNRSTVREGIRLLEQGGLIRRDSSRRLYASVPRYDRLACRISRAFVLHEVSFRELWESMTAIETAVVELAAERITPDLLGELDLNLKKTARMIDSPADLAQLDVEFHAIVSKAAGNRVLQLAREPSNLLLHPSDEMLFKISPIAAQRNLKAHAALLDALHKHDKAEAVLWMRRHLNDWKKAFELLGKSLDEPIDRICADHILEMQ</sequence>
<dbReference type="PANTHER" id="PTHR43537:SF51">
    <property type="entry name" value="HTH-TYPE TRANSCRIPTIONAL REGULATOR LGOR-RELATED"/>
    <property type="match status" value="1"/>
</dbReference>
<keyword evidence="2" id="KW-0238">DNA-binding</keyword>
<dbReference type="SUPFAM" id="SSF48008">
    <property type="entry name" value="GntR ligand-binding domain-like"/>
    <property type="match status" value="1"/>
</dbReference>
<comment type="caution">
    <text evidence="5">The sequence shown here is derived from an EMBL/GenBank/DDBJ whole genome shotgun (WGS) entry which is preliminary data.</text>
</comment>
<dbReference type="SUPFAM" id="SSF46785">
    <property type="entry name" value="Winged helix' DNA-binding domain"/>
    <property type="match status" value="1"/>
</dbReference>
<dbReference type="GO" id="GO:0003677">
    <property type="term" value="F:DNA binding"/>
    <property type="evidence" value="ECO:0007669"/>
    <property type="project" value="UniProtKB-KW"/>
</dbReference>
<evidence type="ECO:0000313" key="5">
    <source>
        <dbReference type="EMBL" id="RTR13030.1"/>
    </source>
</evidence>
<reference evidence="5 6" key="1">
    <citation type="submission" date="2018-12" db="EMBL/GenBank/DDBJ databases">
        <authorList>
            <person name="Yang Y."/>
        </authorList>
    </citation>
    <scope>NUCLEOTIDE SEQUENCE [LARGE SCALE GENOMIC DNA]</scope>
    <source>
        <strain evidence="5 6">L-25-5w-1</strain>
    </source>
</reference>
<dbReference type="OrthoDB" id="9812645at2"/>
<dbReference type="InterPro" id="IPR008920">
    <property type="entry name" value="TF_FadR/GntR_C"/>
</dbReference>
<dbReference type="Gene3D" id="1.10.10.10">
    <property type="entry name" value="Winged helix-like DNA-binding domain superfamily/Winged helix DNA-binding domain"/>
    <property type="match status" value="1"/>
</dbReference>
<evidence type="ECO:0000259" key="4">
    <source>
        <dbReference type="PROSITE" id="PS50949"/>
    </source>
</evidence>
<organism evidence="5 6">
    <name type="scientific">Azospirillum griseum</name>
    <dbReference type="NCBI Taxonomy" id="2496639"/>
    <lineage>
        <taxon>Bacteria</taxon>
        <taxon>Pseudomonadati</taxon>
        <taxon>Pseudomonadota</taxon>
        <taxon>Alphaproteobacteria</taxon>
        <taxon>Rhodospirillales</taxon>
        <taxon>Azospirillaceae</taxon>
        <taxon>Azospirillum</taxon>
    </lineage>
</organism>
<keyword evidence="3" id="KW-0804">Transcription</keyword>
<dbReference type="Gene3D" id="1.20.120.530">
    <property type="entry name" value="GntR ligand-binding domain-like"/>
    <property type="match status" value="1"/>
</dbReference>
<dbReference type="EMBL" id="RXMA01000049">
    <property type="protein sequence ID" value="RTR13030.1"/>
    <property type="molecule type" value="Genomic_DNA"/>
</dbReference>
<dbReference type="PANTHER" id="PTHR43537">
    <property type="entry name" value="TRANSCRIPTIONAL REGULATOR, GNTR FAMILY"/>
    <property type="match status" value="1"/>
</dbReference>
<dbReference type="PROSITE" id="PS50949">
    <property type="entry name" value="HTH_GNTR"/>
    <property type="match status" value="1"/>
</dbReference>
<dbReference type="InterPro" id="IPR000524">
    <property type="entry name" value="Tscrpt_reg_HTH_GntR"/>
</dbReference>
<proteinExistence type="predicted"/>
<name>A0A431VA22_9PROT</name>
<dbReference type="PRINTS" id="PR00035">
    <property type="entry name" value="HTHGNTR"/>
</dbReference>
<feature type="domain" description="HTH gntR-type" evidence="4">
    <location>
        <begin position="22"/>
        <end position="90"/>
    </location>
</feature>
<dbReference type="SMART" id="SM00895">
    <property type="entry name" value="FCD"/>
    <property type="match status" value="1"/>
</dbReference>
<dbReference type="Pfam" id="PF00392">
    <property type="entry name" value="GntR"/>
    <property type="match status" value="1"/>
</dbReference>